<organism evidence="2 3">
    <name type="scientific">Pedobacter chinensis</name>
    <dbReference type="NCBI Taxonomy" id="2282421"/>
    <lineage>
        <taxon>Bacteria</taxon>
        <taxon>Pseudomonadati</taxon>
        <taxon>Bacteroidota</taxon>
        <taxon>Sphingobacteriia</taxon>
        <taxon>Sphingobacteriales</taxon>
        <taxon>Sphingobacteriaceae</taxon>
        <taxon>Pedobacter</taxon>
    </lineage>
</organism>
<feature type="signal peptide" evidence="1">
    <location>
        <begin position="1"/>
        <end position="22"/>
    </location>
</feature>
<dbReference type="EMBL" id="QPKV01000010">
    <property type="protein sequence ID" value="RDC54830.1"/>
    <property type="molecule type" value="Genomic_DNA"/>
</dbReference>
<evidence type="ECO:0000313" key="3">
    <source>
        <dbReference type="Proteomes" id="UP000253961"/>
    </source>
</evidence>
<accession>A0A369PRE3</accession>
<keyword evidence="3" id="KW-1185">Reference proteome</keyword>
<comment type="caution">
    <text evidence="2">The sequence shown here is derived from an EMBL/GenBank/DDBJ whole genome shotgun (WGS) entry which is preliminary data.</text>
</comment>
<evidence type="ECO:0000313" key="2">
    <source>
        <dbReference type="EMBL" id="RDC54830.1"/>
    </source>
</evidence>
<evidence type="ECO:0008006" key="4">
    <source>
        <dbReference type="Google" id="ProtNLM"/>
    </source>
</evidence>
<dbReference type="OrthoDB" id="771531at2"/>
<gene>
    <name evidence="2" type="ORF">DU508_20250</name>
</gene>
<dbReference type="AlphaFoldDB" id="A0A369PRE3"/>
<dbReference type="RefSeq" id="WP_115404584.1">
    <property type="nucleotide sequence ID" value="NZ_QPKV01000010.1"/>
</dbReference>
<protein>
    <recommendedName>
        <fullName evidence="4">Auto-transporter adhesin head GIN domain-containing protein</fullName>
    </recommendedName>
</protein>
<name>A0A369PRE3_9SPHI</name>
<keyword evidence="1" id="KW-0732">Signal</keyword>
<evidence type="ECO:0000256" key="1">
    <source>
        <dbReference type="SAM" id="SignalP"/>
    </source>
</evidence>
<sequence>MKNKVFAVASVLVFTLIISSCAVLPTNPKSLNILIPLAPNKKLTVNLLDKSAFNVDIENPTNDTLIIKGANNDQAVVNNKITLSVLPGNNVEILNVSKSNIKPVIRVYNHKAKVITKVSEIK</sequence>
<proteinExistence type="predicted"/>
<reference evidence="2 3" key="1">
    <citation type="submission" date="2018-07" db="EMBL/GenBank/DDBJ databases">
        <title>Pedobacter sp. nov., isolated from soil.</title>
        <authorList>
            <person name="Zhou L.Y."/>
            <person name="Du Z.J."/>
        </authorList>
    </citation>
    <scope>NUCLEOTIDE SEQUENCE [LARGE SCALE GENOMIC DNA]</scope>
    <source>
        <strain evidence="2 3">JDX94</strain>
    </source>
</reference>
<dbReference type="Proteomes" id="UP000253961">
    <property type="component" value="Unassembled WGS sequence"/>
</dbReference>
<dbReference type="PROSITE" id="PS51257">
    <property type="entry name" value="PROKAR_LIPOPROTEIN"/>
    <property type="match status" value="1"/>
</dbReference>
<feature type="chain" id="PRO_5016785424" description="Auto-transporter adhesin head GIN domain-containing protein" evidence="1">
    <location>
        <begin position="23"/>
        <end position="122"/>
    </location>
</feature>